<name>A0A147GW81_9BURK</name>
<evidence type="ECO:0000313" key="3">
    <source>
        <dbReference type="Proteomes" id="UP000072741"/>
    </source>
</evidence>
<sequence>MSDTPQADKAAKELTAAEAAKRVSRPIYEQAQGKDESGAPILISKLVKRAPVKVDEVLSFKDYGTHVVVVTTDGQKFSSLDGKDA</sequence>
<proteinExistence type="predicted"/>
<dbReference type="OrthoDB" id="8817012at2"/>
<dbReference type="Proteomes" id="UP000072741">
    <property type="component" value="Unassembled WGS sequence"/>
</dbReference>
<accession>A0A147GW81</accession>
<gene>
    <name evidence="2" type="ORF">NS331_11070</name>
</gene>
<comment type="caution">
    <text evidence="2">The sequence shown here is derived from an EMBL/GenBank/DDBJ whole genome shotgun (WGS) entry which is preliminary data.</text>
</comment>
<evidence type="ECO:0000313" key="2">
    <source>
        <dbReference type="EMBL" id="KTT21895.1"/>
    </source>
</evidence>
<dbReference type="PATRIC" id="fig|433924.3.peg.4227"/>
<dbReference type="AlphaFoldDB" id="A0A147GW81"/>
<keyword evidence="3" id="KW-1185">Reference proteome</keyword>
<dbReference type="RefSeq" id="WP_058642042.1">
    <property type="nucleotide sequence ID" value="NZ_LDSL01000064.1"/>
</dbReference>
<organism evidence="2 3">
    <name type="scientific">Pseudacidovorax intermedius</name>
    <dbReference type="NCBI Taxonomy" id="433924"/>
    <lineage>
        <taxon>Bacteria</taxon>
        <taxon>Pseudomonadati</taxon>
        <taxon>Pseudomonadota</taxon>
        <taxon>Betaproteobacteria</taxon>
        <taxon>Burkholderiales</taxon>
        <taxon>Comamonadaceae</taxon>
        <taxon>Pseudacidovorax</taxon>
    </lineage>
</organism>
<dbReference type="EMBL" id="LDSL01000064">
    <property type="protein sequence ID" value="KTT21895.1"/>
    <property type="molecule type" value="Genomic_DNA"/>
</dbReference>
<evidence type="ECO:0000256" key="1">
    <source>
        <dbReference type="SAM" id="MobiDB-lite"/>
    </source>
</evidence>
<feature type="region of interest" description="Disordered" evidence="1">
    <location>
        <begin position="1"/>
        <end position="35"/>
    </location>
</feature>
<reference evidence="2 3" key="1">
    <citation type="journal article" date="2016" name="Front. Microbiol.">
        <title>Genomic Resource of Rice Seed Associated Bacteria.</title>
        <authorList>
            <person name="Midha S."/>
            <person name="Bansal K."/>
            <person name="Sharma S."/>
            <person name="Kumar N."/>
            <person name="Patil P.P."/>
            <person name="Chaudhry V."/>
            <person name="Patil P.B."/>
        </authorList>
    </citation>
    <scope>NUCLEOTIDE SEQUENCE [LARGE SCALE GENOMIC DNA]</scope>
    <source>
        <strain evidence="2 3">NS331</strain>
    </source>
</reference>
<protein>
    <submittedName>
        <fullName evidence="2">Uncharacterized protein</fullName>
    </submittedName>
</protein>